<evidence type="ECO:0000313" key="2">
    <source>
        <dbReference type="EMBL" id="GGN78440.1"/>
    </source>
</evidence>
<evidence type="ECO:0000256" key="1">
    <source>
        <dbReference type="SAM" id="SignalP"/>
    </source>
</evidence>
<organism evidence="2 3">
    <name type="scientific">Nocardia rhizosphaerihabitans</name>
    <dbReference type="NCBI Taxonomy" id="1691570"/>
    <lineage>
        <taxon>Bacteria</taxon>
        <taxon>Bacillati</taxon>
        <taxon>Actinomycetota</taxon>
        <taxon>Actinomycetes</taxon>
        <taxon>Mycobacteriales</taxon>
        <taxon>Nocardiaceae</taxon>
        <taxon>Nocardia</taxon>
    </lineage>
</organism>
<dbReference type="RefSeq" id="WP_189027643.1">
    <property type="nucleotide sequence ID" value="NZ_BMNE01000003.1"/>
</dbReference>
<feature type="chain" id="PRO_5047124183" evidence="1">
    <location>
        <begin position="28"/>
        <end position="106"/>
    </location>
</feature>
<keyword evidence="3" id="KW-1185">Reference proteome</keyword>
<keyword evidence="1" id="KW-0732">Signal</keyword>
<proteinExistence type="predicted"/>
<sequence length="106" mass="11221">MTQPLTIPPLRYRLRAAIAQLRAPAPAAPSSAVSTAIGTELNAARRHGDTITVRTRGGHTLPAATPTTVAARYTVLTTSSNGRVILPLRFIESVQRHTRTASEGPA</sequence>
<evidence type="ECO:0000313" key="3">
    <source>
        <dbReference type="Proteomes" id="UP000658127"/>
    </source>
</evidence>
<dbReference type="EMBL" id="BMNE01000003">
    <property type="protein sequence ID" value="GGN78440.1"/>
    <property type="molecule type" value="Genomic_DNA"/>
</dbReference>
<reference evidence="3" key="1">
    <citation type="journal article" date="2019" name="Int. J. Syst. Evol. Microbiol.">
        <title>The Global Catalogue of Microorganisms (GCM) 10K type strain sequencing project: providing services to taxonomists for standard genome sequencing and annotation.</title>
        <authorList>
            <consortium name="The Broad Institute Genomics Platform"/>
            <consortium name="The Broad Institute Genome Sequencing Center for Infectious Disease"/>
            <person name="Wu L."/>
            <person name="Ma J."/>
        </authorList>
    </citation>
    <scope>NUCLEOTIDE SEQUENCE [LARGE SCALE GENOMIC DNA]</scope>
    <source>
        <strain evidence="3">CGMCC 4.7329</strain>
    </source>
</reference>
<gene>
    <name evidence="2" type="ORF">GCM10011610_25940</name>
</gene>
<dbReference type="Proteomes" id="UP000658127">
    <property type="component" value="Unassembled WGS sequence"/>
</dbReference>
<protein>
    <submittedName>
        <fullName evidence="2">Uncharacterized protein</fullName>
    </submittedName>
</protein>
<comment type="caution">
    <text evidence="2">The sequence shown here is derived from an EMBL/GenBank/DDBJ whole genome shotgun (WGS) entry which is preliminary data.</text>
</comment>
<name>A0ABQ2KBP2_9NOCA</name>
<feature type="signal peptide" evidence="1">
    <location>
        <begin position="1"/>
        <end position="27"/>
    </location>
</feature>
<accession>A0ABQ2KBP2</accession>